<evidence type="ECO:0000313" key="1">
    <source>
        <dbReference type="EMBL" id="KAF2111196.1"/>
    </source>
</evidence>
<accession>A0A6A5YW61</accession>
<dbReference type="AlphaFoldDB" id="A0A6A5YW61"/>
<dbReference type="OrthoDB" id="66881at2759"/>
<keyword evidence="2" id="KW-1185">Reference proteome</keyword>
<proteinExistence type="predicted"/>
<protein>
    <submittedName>
        <fullName evidence="1">Uncharacterized protein</fullName>
    </submittedName>
</protein>
<gene>
    <name evidence="1" type="ORF">BDV96DRAFT_582733</name>
</gene>
<dbReference type="EMBL" id="ML977335">
    <property type="protein sequence ID" value="KAF2111196.1"/>
    <property type="molecule type" value="Genomic_DNA"/>
</dbReference>
<name>A0A6A5YW61_9PLEO</name>
<dbReference type="Proteomes" id="UP000799770">
    <property type="component" value="Unassembled WGS sequence"/>
</dbReference>
<organism evidence="1 2">
    <name type="scientific">Lophiotrema nucula</name>
    <dbReference type="NCBI Taxonomy" id="690887"/>
    <lineage>
        <taxon>Eukaryota</taxon>
        <taxon>Fungi</taxon>
        <taxon>Dikarya</taxon>
        <taxon>Ascomycota</taxon>
        <taxon>Pezizomycotina</taxon>
        <taxon>Dothideomycetes</taxon>
        <taxon>Pleosporomycetidae</taxon>
        <taxon>Pleosporales</taxon>
        <taxon>Lophiotremataceae</taxon>
        <taxon>Lophiotrema</taxon>
    </lineage>
</organism>
<sequence>MIALPPIIRDSEASKCAFRPLDLVLFNRSSRPAAPPPSFTFGLVTPERIKATRKMIHTIMDGDEGSLNTRSIDDLAPVGVLSDMYTQFLQAGIIRQFRGTLTQLKSTTGKSGLTAVIESPGTQEQWSSDNICAVIHATGFDVPSSFAFLSAETKEALSFDEFCPQAPLVLDVDYLSRNSTCPNFAMVGFSGTLWGLFEMQARAIVGAWTTSSEHAETPDRRLQREDLLKYYKDLRKAVKERYKSQVPHNPFGDGVGLLEQASRELNLERLDLGFSETQGFVCSSRYLDPGADIHEALKTMSALQKESRQSRESGKLLARATFHGLLGSWIAAGKDNSGRLTVVQHDFHPRLPTDSSFDWEHLAVETTDGEKQASLYRYEEQSDLMTVWSTAEDGVSCKGLVGTFDFNHKDCEHGKDTVTAAFLPANIEGNGSSGGDKYRFLFTGAILKTFTRKHEAWGTFHFVRASKTW</sequence>
<reference evidence="1" key="1">
    <citation type="journal article" date="2020" name="Stud. Mycol.">
        <title>101 Dothideomycetes genomes: a test case for predicting lifestyles and emergence of pathogens.</title>
        <authorList>
            <person name="Haridas S."/>
            <person name="Albert R."/>
            <person name="Binder M."/>
            <person name="Bloem J."/>
            <person name="Labutti K."/>
            <person name="Salamov A."/>
            <person name="Andreopoulos B."/>
            <person name="Baker S."/>
            <person name="Barry K."/>
            <person name="Bills G."/>
            <person name="Bluhm B."/>
            <person name="Cannon C."/>
            <person name="Castanera R."/>
            <person name="Culley D."/>
            <person name="Daum C."/>
            <person name="Ezra D."/>
            <person name="Gonzalez J."/>
            <person name="Henrissat B."/>
            <person name="Kuo A."/>
            <person name="Liang C."/>
            <person name="Lipzen A."/>
            <person name="Lutzoni F."/>
            <person name="Magnuson J."/>
            <person name="Mondo S."/>
            <person name="Nolan M."/>
            <person name="Ohm R."/>
            <person name="Pangilinan J."/>
            <person name="Park H.-J."/>
            <person name="Ramirez L."/>
            <person name="Alfaro M."/>
            <person name="Sun H."/>
            <person name="Tritt A."/>
            <person name="Yoshinaga Y."/>
            <person name="Zwiers L.-H."/>
            <person name="Turgeon B."/>
            <person name="Goodwin S."/>
            <person name="Spatafora J."/>
            <person name="Crous P."/>
            <person name="Grigoriev I."/>
        </authorList>
    </citation>
    <scope>NUCLEOTIDE SEQUENCE</scope>
    <source>
        <strain evidence="1">CBS 627.86</strain>
    </source>
</reference>
<evidence type="ECO:0000313" key="2">
    <source>
        <dbReference type="Proteomes" id="UP000799770"/>
    </source>
</evidence>